<accession>A0A370I7B7</accession>
<sequence length="135" mass="14132">MGVIGLFAVGTGTATAEPPAFYDTPSVLPAGESGELIRAEPMTVALDPIARLPMPVRAWRILYASSDSRGERVPVSGTLLLPATPWPGPGPRPLVDAASATQGLSRDCATSINLQNGIAYETPFSHRFSSAGGRW</sequence>
<dbReference type="GO" id="GO:0016042">
    <property type="term" value="P:lipid catabolic process"/>
    <property type="evidence" value="ECO:0007669"/>
    <property type="project" value="InterPro"/>
</dbReference>
<reference evidence="1 2" key="1">
    <citation type="submission" date="2018-07" db="EMBL/GenBank/DDBJ databases">
        <title>Genomic Encyclopedia of Type Strains, Phase IV (KMG-IV): sequencing the most valuable type-strain genomes for metagenomic binning, comparative biology and taxonomic classification.</title>
        <authorList>
            <person name="Goeker M."/>
        </authorList>
    </citation>
    <scope>NUCLEOTIDE SEQUENCE [LARGE SCALE GENOMIC DNA]</scope>
    <source>
        <strain evidence="1 2">DSM 44290</strain>
    </source>
</reference>
<dbReference type="InterPro" id="IPR029058">
    <property type="entry name" value="AB_hydrolase_fold"/>
</dbReference>
<proteinExistence type="predicted"/>
<protein>
    <submittedName>
        <fullName evidence="1">Uncharacterized protein</fullName>
    </submittedName>
</protein>
<dbReference type="AlphaFoldDB" id="A0A370I7B7"/>
<dbReference type="Gene3D" id="3.40.50.1820">
    <property type="entry name" value="alpha/beta hydrolase"/>
    <property type="match status" value="1"/>
</dbReference>
<dbReference type="RefSeq" id="WP_169813684.1">
    <property type="nucleotide sequence ID" value="NZ_QQBC01000004.1"/>
</dbReference>
<dbReference type="GO" id="GO:0004806">
    <property type="term" value="F:triacylglycerol lipase activity"/>
    <property type="evidence" value="ECO:0007669"/>
    <property type="project" value="InterPro"/>
</dbReference>
<evidence type="ECO:0000313" key="2">
    <source>
        <dbReference type="Proteomes" id="UP000254869"/>
    </source>
</evidence>
<comment type="caution">
    <text evidence="1">The sequence shown here is derived from an EMBL/GenBank/DDBJ whole genome shotgun (WGS) entry which is preliminary data.</text>
</comment>
<dbReference type="PANTHER" id="PTHR34853">
    <property type="match status" value="1"/>
</dbReference>
<keyword evidence="2" id="KW-1185">Reference proteome</keyword>
<dbReference type="Proteomes" id="UP000254869">
    <property type="component" value="Unassembled WGS sequence"/>
</dbReference>
<organism evidence="1 2">
    <name type="scientific">Nocardia pseudobrasiliensis</name>
    <dbReference type="NCBI Taxonomy" id="45979"/>
    <lineage>
        <taxon>Bacteria</taxon>
        <taxon>Bacillati</taxon>
        <taxon>Actinomycetota</taxon>
        <taxon>Actinomycetes</taxon>
        <taxon>Mycobacteriales</taxon>
        <taxon>Nocardiaceae</taxon>
        <taxon>Nocardia</taxon>
    </lineage>
</organism>
<dbReference type="PANTHER" id="PTHR34853:SF1">
    <property type="entry name" value="LIPASE 5"/>
    <property type="match status" value="1"/>
</dbReference>
<dbReference type="EMBL" id="QQBC01000004">
    <property type="protein sequence ID" value="RDI66625.1"/>
    <property type="molecule type" value="Genomic_DNA"/>
</dbReference>
<evidence type="ECO:0000313" key="1">
    <source>
        <dbReference type="EMBL" id="RDI66625.1"/>
    </source>
</evidence>
<name>A0A370I7B7_9NOCA</name>
<dbReference type="InterPro" id="IPR005152">
    <property type="entry name" value="Lipase_secreted"/>
</dbReference>
<gene>
    <name evidence="1" type="ORF">DFR76_104375</name>
</gene>
<dbReference type="STRING" id="1210086.GCA_001613105_01572"/>